<dbReference type="EMBL" id="JYDO01000024">
    <property type="protein sequence ID" value="KRZ76857.1"/>
    <property type="molecule type" value="Genomic_DNA"/>
</dbReference>
<reference evidence="2 3" key="1">
    <citation type="submission" date="2015-01" db="EMBL/GenBank/DDBJ databases">
        <title>Evolution of Trichinella species and genotypes.</title>
        <authorList>
            <person name="Korhonen P.K."/>
            <person name="Edoardo P."/>
            <person name="Giuseppe L.R."/>
            <person name="Gasser R.B."/>
        </authorList>
    </citation>
    <scope>NUCLEOTIDE SEQUENCE [LARGE SCALE GENOMIC DNA]</scope>
    <source>
        <strain evidence="2">ISS1980</strain>
    </source>
</reference>
<feature type="transmembrane region" description="Helical" evidence="1">
    <location>
        <begin position="96"/>
        <end position="117"/>
    </location>
</feature>
<evidence type="ECO:0000313" key="2">
    <source>
        <dbReference type="EMBL" id="KRZ76857.1"/>
    </source>
</evidence>
<feature type="transmembrane region" description="Helical" evidence="1">
    <location>
        <begin position="33"/>
        <end position="60"/>
    </location>
</feature>
<keyword evidence="1" id="KW-0472">Membrane</keyword>
<keyword evidence="1" id="KW-1133">Transmembrane helix</keyword>
<sequence>MRHAGRARDAIPRQLYFCYAIFARALWRTRVSWCSATAGAAVGTTAVVVVVFVSFLSLLYSFQCSMHGKVCNIRKSSSQYRGVVNCQSVSQSVNVFISQCIEASACFFGVLLARSFLIIYRPRRYHEEEPRQQQPERNGSVGRGSNRLQLLTLSCGTWQGRIPSIVDG</sequence>
<dbReference type="AlphaFoldDB" id="A0A0V1MYL6"/>
<accession>A0A0V1MYL6</accession>
<organism evidence="2 3">
    <name type="scientific">Trichinella papuae</name>
    <dbReference type="NCBI Taxonomy" id="268474"/>
    <lineage>
        <taxon>Eukaryota</taxon>
        <taxon>Metazoa</taxon>
        <taxon>Ecdysozoa</taxon>
        <taxon>Nematoda</taxon>
        <taxon>Enoplea</taxon>
        <taxon>Dorylaimia</taxon>
        <taxon>Trichinellida</taxon>
        <taxon>Trichinellidae</taxon>
        <taxon>Trichinella</taxon>
    </lineage>
</organism>
<keyword evidence="1" id="KW-0812">Transmembrane</keyword>
<evidence type="ECO:0000313" key="3">
    <source>
        <dbReference type="Proteomes" id="UP000054843"/>
    </source>
</evidence>
<dbReference type="OrthoDB" id="10551613at2759"/>
<comment type="caution">
    <text evidence="2">The sequence shown here is derived from an EMBL/GenBank/DDBJ whole genome shotgun (WGS) entry which is preliminary data.</text>
</comment>
<protein>
    <submittedName>
        <fullName evidence="2">Uncharacterized protein</fullName>
    </submittedName>
</protein>
<keyword evidence="3" id="KW-1185">Reference proteome</keyword>
<name>A0A0V1MYL6_9BILA</name>
<dbReference type="Proteomes" id="UP000054843">
    <property type="component" value="Unassembled WGS sequence"/>
</dbReference>
<evidence type="ECO:0000256" key="1">
    <source>
        <dbReference type="SAM" id="Phobius"/>
    </source>
</evidence>
<proteinExistence type="predicted"/>
<gene>
    <name evidence="2" type="ORF">T10_10498</name>
</gene>